<dbReference type="SMART" id="SM00382">
    <property type="entry name" value="AAA"/>
    <property type="match status" value="1"/>
</dbReference>
<comment type="similarity">
    <text evidence="1">Belongs to the GSP E family.</text>
</comment>
<evidence type="ECO:0000259" key="4">
    <source>
        <dbReference type="PROSITE" id="PS00662"/>
    </source>
</evidence>
<dbReference type="InterPro" id="IPR027417">
    <property type="entry name" value="P-loop_NTPase"/>
</dbReference>
<dbReference type="Proteomes" id="UP000222366">
    <property type="component" value="Unassembled WGS sequence"/>
</dbReference>
<dbReference type="CDD" id="cd01129">
    <property type="entry name" value="PulE-GspE-like"/>
    <property type="match status" value="1"/>
</dbReference>
<evidence type="ECO:0000256" key="1">
    <source>
        <dbReference type="ARBA" id="ARBA00006611"/>
    </source>
</evidence>
<evidence type="ECO:0000313" key="6">
    <source>
        <dbReference type="Proteomes" id="UP000222366"/>
    </source>
</evidence>
<dbReference type="RefSeq" id="WP_099125300.1">
    <property type="nucleotide sequence ID" value="NZ_CAWNRH010000097.1"/>
</dbReference>
<proteinExistence type="inferred from homology"/>
<protein>
    <recommendedName>
        <fullName evidence="4">Bacterial type II secretion system protein E domain-containing protein</fullName>
    </recommendedName>
</protein>
<dbReference type="PROSITE" id="PS00662">
    <property type="entry name" value="T2SP_E"/>
    <property type="match status" value="1"/>
</dbReference>
<keyword evidence="3" id="KW-0067">ATP-binding</keyword>
<organism evidence="5 6">
    <name type="scientific">Xenorhabdus stockiae</name>
    <dbReference type="NCBI Taxonomy" id="351614"/>
    <lineage>
        <taxon>Bacteria</taxon>
        <taxon>Pseudomonadati</taxon>
        <taxon>Pseudomonadota</taxon>
        <taxon>Gammaproteobacteria</taxon>
        <taxon>Enterobacterales</taxon>
        <taxon>Morganellaceae</taxon>
        <taxon>Xenorhabdus</taxon>
    </lineage>
</organism>
<evidence type="ECO:0000256" key="2">
    <source>
        <dbReference type="ARBA" id="ARBA00022741"/>
    </source>
</evidence>
<dbReference type="InterPro" id="IPR001482">
    <property type="entry name" value="T2SS/T4SS_dom"/>
</dbReference>
<dbReference type="Pfam" id="PF00437">
    <property type="entry name" value="T2SSE"/>
    <property type="match status" value="1"/>
</dbReference>
<dbReference type="GO" id="GO:0005524">
    <property type="term" value="F:ATP binding"/>
    <property type="evidence" value="ECO:0007669"/>
    <property type="project" value="UniProtKB-KW"/>
</dbReference>
<dbReference type="PANTHER" id="PTHR30258:SF1">
    <property type="entry name" value="PROTEIN TRANSPORT PROTEIN HOFB HOMOLOG"/>
    <property type="match status" value="1"/>
</dbReference>
<dbReference type="GO" id="GO:0005886">
    <property type="term" value="C:plasma membrane"/>
    <property type="evidence" value="ECO:0007669"/>
    <property type="project" value="TreeGrafter"/>
</dbReference>
<dbReference type="SUPFAM" id="SSF52540">
    <property type="entry name" value="P-loop containing nucleoside triphosphate hydrolases"/>
    <property type="match status" value="1"/>
</dbReference>
<feature type="domain" description="Bacterial type II secretion system protein E" evidence="4">
    <location>
        <begin position="321"/>
        <end position="335"/>
    </location>
</feature>
<keyword evidence="6" id="KW-1185">Reference proteome</keyword>
<evidence type="ECO:0000313" key="5">
    <source>
        <dbReference type="EMBL" id="PHM64853.1"/>
    </source>
</evidence>
<gene>
    <name evidence="5" type="ORF">Xsto_02607</name>
</gene>
<reference evidence="5 6" key="1">
    <citation type="journal article" date="2017" name="Nat. Microbiol.">
        <title>Natural product diversity associated with the nematode symbionts Photorhabdus and Xenorhabdus.</title>
        <authorList>
            <person name="Tobias N.J."/>
            <person name="Wolff H."/>
            <person name="Djahanschiri B."/>
            <person name="Grundmann F."/>
            <person name="Kronenwerth M."/>
            <person name="Shi Y.M."/>
            <person name="Simonyi S."/>
            <person name="Grun P."/>
            <person name="Shapiro-Ilan D."/>
            <person name="Pidot S.J."/>
            <person name="Stinear T.P."/>
            <person name="Ebersberger I."/>
            <person name="Bode H.B."/>
        </authorList>
    </citation>
    <scope>NUCLEOTIDE SEQUENCE [LARGE SCALE GENOMIC DNA]</scope>
    <source>
        <strain evidence="5 6">DSM 17904</strain>
    </source>
</reference>
<dbReference type="EMBL" id="NJAJ01000023">
    <property type="protein sequence ID" value="PHM64853.1"/>
    <property type="molecule type" value="Genomic_DNA"/>
</dbReference>
<comment type="caution">
    <text evidence="5">The sequence shown here is derived from an EMBL/GenBank/DDBJ whole genome shotgun (WGS) entry which is preliminary data.</text>
</comment>
<dbReference type="Gene3D" id="3.40.50.300">
    <property type="entry name" value="P-loop containing nucleotide triphosphate hydrolases"/>
    <property type="match status" value="1"/>
</dbReference>
<sequence>MRNMESSLMEKEIDELCQKHQAIIIKRNSYSITIACSQSPNEEFITALRFISGAIIDFNIWPKAKIESMLTKKHILPSYTENYCSENGETETYRIENLTTPNNNYNEKKLIESSHEDIDTPVIQLINQTISISIQKRASDIHFEPLQNNYQIRIRVDGSLHFMPPPPPQMNTGIPARLKIMAKLNIAEKRQPQDGQFDWNDNKNRYAIRISTLPTLYGEKIVLRILSTIQQLSLEQLGLSESQLQLLIQKLHVPQGMIVVTGPTGSGKTVTLYSCLKYLNQTQKNICSVEDPIEIPLQGINQTQVNNKIGLDFAKVLRALLRQDPDIIMVGEIRDNETAEISMKSAQTGHLVLSTLHTNSTIDTLSRLQHLGISGYTTASCVKLIIAQRLVRKLCPHCRQPAEKSEFIHTENNDTKQNIAVKTWVAVGCEHCFSGYYGRTAIYEFLEIKPELQQILSEQSSDKIPCLPTQQQKSTLLSAGLTLVGQGITTLEEIYQTLGQEA</sequence>
<evidence type="ECO:0000256" key="3">
    <source>
        <dbReference type="ARBA" id="ARBA00022840"/>
    </source>
</evidence>
<keyword evidence="2" id="KW-0547">Nucleotide-binding</keyword>
<dbReference type="AlphaFoldDB" id="A0A2D0KN30"/>
<name>A0A2D0KN30_9GAMM</name>
<dbReference type="Gene3D" id="3.30.450.90">
    <property type="match status" value="1"/>
</dbReference>
<dbReference type="GO" id="GO:0016887">
    <property type="term" value="F:ATP hydrolysis activity"/>
    <property type="evidence" value="ECO:0007669"/>
    <property type="project" value="TreeGrafter"/>
</dbReference>
<dbReference type="PANTHER" id="PTHR30258">
    <property type="entry name" value="TYPE II SECRETION SYSTEM PROTEIN GSPE-RELATED"/>
    <property type="match status" value="1"/>
</dbReference>
<dbReference type="NCBIfam" id="NF007755">
    <property type="entry name" value="PRK10436.1"/>
    <property type="match status" value="1"/>
</dbReference>
<dbReference type="InterPro" id="IPR003593">
    <property type="entry name" value="AAA+_ATPase"/>
</dbReference>
<accession>A0A2D0KN30</accession>